<evidence type="ECO:0000256" key="1">
    <source>
        <dbReference type="SAM" id="Phobius"/>
    </source>
</evidence>
<organism evidence="2">
    <name type="scientific">bioreactor metagenome</name>
    <dbReference type="NCBI Taxonomy" id="1076179"/>
    <lineage>
        <taxon>unclassified sequences</taxon>
        <taxon>metagenomes</taxon>
        <taxon>ecological metagenomes</taxon>
    </lineage>
</organism>
<keyword evidence="1" id="KW-0812">Transmembrane</keyword>
<dbReference type="EMBL" id="VSSQ01014564">
    <property type="protein sequence ID" value="MPM53926.1"/>
    <property type="molecule type" value="Genomic_DNA"/>
</dbReference>
<accession>A0A645ALX5</accession>
<protein>
    <submittedName>
        <fullName evidence="2">Uncharacterized protein</fullName>
    </submittedName>
</protein>
<keyword evidence="1" id="KW-1133">Transmembrane helix</keyword>
<comment type="caution">
    <text evidence="2">The sequence shown here is derived from an EMBL/GenBank/DDBJ whole genome shotgun (WGS) entry which is preliminary data.</text>
</comment>
<gene>
    <name evidence="2" type="ORF">SDC9_100696</name>
</gene>
<feature type="transmembrane region" description="Helical" evidence="1">
    <location>
        <begin position="39"/>
        <end position="61"/>
    </location>
</feature>
<reference evidence="2" key="1">
    <citation type="submission" date="2019-08" db="EMBL/GenBank/DDBJ databases">
        <authorList>
            <person name="Kucharzyk K."/>
            <person name="Murdoch R.W."/>
            <person name="Higgins S."/>
            <person name="Loffler F."/>
        </authorList>
    </citation>
    <scope>NUCLEOTIDE SEQUENCE</scope>
</reference>
<dbReference type="AlphaFoldDB" id="A0A645ALX5"/>
<proteinExistence type="predicted"/>
<name>A0A645ALX5_9ZZZZ</name>
<keyword evidence="1" id="KW-0472">Membrane</keyword>
<evidence type="ECO:0000313" key="2">
    <source>
        <dbReference type="EMBL" id="MPM53926.1"/>
    </source>
</evidence>
<sequence length="101" mass="10479">MHLTSLARARAADSAGSSMAARMAMMAITTRSSISVNHILGNGIFFILLFLLKIGIGFYGIEIGNTNFLPAVRQWSVISPAPGAASHGIGKAISRLPPGAA</sequence>